<dbReference type="EMBL" id="SWKV01000234">
    <property type="protein sequence ID" value="KAF3030277.1"/>
    <property type="molecule type" value="Genomic_DNA"/>
</dbReference>
<keyword evidence="3" id="KW-1185">Reference proteome</keyword>
<feature type="compositionally biased region" description="Basic and acidic residues" evidence="1">
    <location>
        <begin position="101"/>
        <end position="181"/>
    </location>
</feature>
<dbReference type="Proteomes" id="UP000758155">
    <property type="component" value="Unassembled WGS sequence"/>
</dbReference>
<evidence type="ECO:0000313" key="2">
    <source>
        <dbReference type="EMBL" id="KAF3030277.1"/>
    </source>
</evidence>
<feature type="non-terminal residue" evidence="2">
    <location>
        <position position="1"/>
    </location>
</feature>
<protein>
    <submittedName>
        <fullName evidence="2">Uncharacterized protein</fullName>
    </submittedName>
</protein>
<evidence type="ECO:0000256" key="1">
    <source>
        <dbReference type="SAM" id="MobiDB-lite"/>
    </source>
</evidence>
<feature type="region of interest" description="Disordered" evidence="1">
    <location>
        <begin position="95"/>
        <end position="203"/>
    </location>
</feature>
<gene>
    <name evidence="2" type="ORF">E8E12_000097</name>
</gene>
<feature type="region of interest" description="Disordered" evidence="1">
    <location>
        <begin position="1"/>
        <end position="39"/>
    </location>
</feature>
<name>A0A9P4WFJ6_9PLEO</name>
<feature type="compositionally biased region" description="Polar residues" evidence="1">
    <location>
        <begin position="1"/>
        <end position="10"/>
    </location>
</feature>
<organism evidence="2 3">
    <name type="scientific">Didymella heteroderae</name>
    <dbReference type="NCBI Taxonomy" id="1769908"/>
    <lineage>
        <taxon>Eukaryota</taxon>
        <taxon>Fungi</taxon>
        <taxon>Dikarya</taxon>
        <taxon>Ascomycota</taxon>
        <taxon>Pezizomycotina</taxon>
        <taxon>Dothideomycetes</taxon>
        <taxon>Pleosporomycetidae</taxon>
        <taxon>Pleosporales</taxon>
        <taxon>Pleosporineae</taxon>
        <taxon>Didymellaceae</taxon>
        <taxon>Didymella</taxon>
    </lineage>
</organism>
<feature type="compositionally biased region" description="Basic residues" evidence="1">
    <location>
        <begin position="187"/>
        <end position="203"/>
    </location>
</feature>
<evidence type="ECO:0000313" key="3">
    <source>
        <dbReference type="Proteomes" id="UP000758155"/>
    </source>
</evidence>
<reference evidence="2" key="1">
    <citation type="submission" date="2019-04" db="EMBL/GenBank/DDBJ databases">
        <title>Sequencing of skin fungus with MAO and IRED activity.</title>
        <authorList>
            <person name="Marsaioli A.J."/>
            <person name="Bonatto J.M.C."/>
            <person name="Reis Junior O."/>
        </authorList>
    </citation>
    <scope>NUCLEOTIDE SEQUENCE</scope>
    <source>
        <strain evidence="2">28M1</strain>
    </source>
</reference>
<dbReference type="AlphaFoldDB" id="A0A9P4WFJ6"/>
<sequence length="203" mass="23707">MNTKQPTNPLNRDRILHRFKPKEPQAPSSPATPPQQLEGADCRRIMRQFERVVTDKRLPETKALRQTSHHLAIQNELLHDENKGLIEALQIKKKQNQFGEARTRGRIVEEQQHKDELKKANTKELKAANKLYNDKLAEEKREQAAQGTKERAEKKAQERRDINARKEQRRLNKEKKDHEKALQLSQRGKRKAVQSAAPKKKQK</sequence>
<proteinExistence type="predicted"/>
<dbReference type="OrthoDB" id="3796516at2759"/>
<comment type="caution">
    <text evidence="2">The sequence shown here is derived from an EMBL/GenBank/DDBJ whole genome shotgun (WGS) entry which is preliminary data.</text>
</comment>
<accession>A0A9P4WFJ6</accession>